<dbReference type="Proteomes" id="UP000192408">
    <property type="component" value="Unassembled WGS sequence"/>
</dbReference>
<reference evidence="3" key="1">
    <citation type="submission" date="2017-04" db="EMBL/GenBank/DDBJ databases">
        <authorList>
            <person name="Varghese N."/>
            <person name="Submissions S."/>
        </authorList>
    </citation>
    <scope>NUCLEOTIDE SEQUENCE [LARGE SCALE GENOMIC DNA]</scope>
    <source>
        <strain evidence="3">DSM 23072</strain>
    </source>
</reference>
<organism evidence="2 3">
    <name type="scientific">Pasteurella testudinis DSM 23072</name>
    <dbReference type="NCBI Taxonomy" id="1122938"/>
    <lineage>
        <taxon>Bacteria</taxon>
        <taxon>Pseudomonadati</taxon>
        <taxon>Pseudomonadota</taxon>
        <taxon>Gammaproteobacteria</taxon>
        <taxon>Pasteurellales</taxon>
        <taxon>Pasteurellaceae</taxon>
        <taxon>Pasteurella</taxon>
    </lineage>
</organism>
<name>A0A1W1V796_9PAST</name>
<protein>
    <submittedName>
        <fullName evidence="2">Uncharacterized protein</fullName>
    </submittedName>
</protein>
<feature type="transmembrane region" description="Helical" evidence="1">
    <location>
        <begin position="6"/>
        <end position="24"/>
    </location>
</feature>
<sequence>MKKLNFYGGLAFLLLFLCSGYYLLDSVLP</sequence>
<keyword evidence="1" id="KW-0812">Transmembrane</keyword>
<evidence type="ECO:0000256" key="1">
    <source>
        <dbReference type="SAM" id="Phobius"/>
    </source>
</evidence>
<dbReference type="EMBL" id="FWWV01000057">
    <property type="protein sequence ID" value="SMB89175.1"/>
    <property type="molecule type" value="Genomic_DNA"/>
</dbReference>
<proteinExistence type="predicted"/>
<dbReference type="AlphaFoldDB" id="A0A1W1V796"/>
<keyword evidence="1" id="KW-0472">Membrane</keyword>
<evidence type="ECO:0000313" key="2">
    <source>
        <dbReference type="EMBL" id="SMB89175.1"/>
    </source>
</evidence>
<keyword evidence="3" id="KW-1185">Reference proteome</keyword>
<accession>A0A1W1V796</accession>
<evidence type="ECO:0000313" key="3">
    <source>
        <dbReference type="Proteomes" id="UP000192408"/>
    </source>
</evidence>
<keyword evidence="1" id="KW-1133">Transmembrane helix</keyword>
<gene>
    <name evidence="2" type="ORF">SAMN05660772_01310</name>
</gene>